<name>A0AAD4GCJ4_BOLED</name>
<proteinExistence type="predicted"/>
<protein>
    <submittedName>
        <fullName evidence="1">Uncharacterized protein</fullName>
    </submittedName>
</protein>
<accession>A0AAD4GCJ4</accession>
<dbReference type="Proteomes" id="UP001194468">
    <property type="component" value="Unassembled WGS sequence"/>
</dbReference>
<organism evidence="1 2">
    <name type="scientific">Boletus edulis BED1</name>
    <dbReference type="NCBI Taxonomy" id="1328754"/>
    <lineage>
        <taxon>Eukaryota</taxon>
        <taxon>Fungi</taxon>
        <taxon>Dikarya</taxon>
        <taxon>Basidiomycota</taxon>
        <taxon>Agaricomycotina</taxon>
        <taxon>Agaricomycetes</taxon>
        <taxon>Agaricomycetidae</taxon>
        <taxon>Boletales</taxon>
        <taxon>Boletineae</taxon>
        <taxon>Boletaceae</taxon>
        <taxon>Boletoideae</taxon>
        <taxon>Boletus</taxon>
    </lineage>
</organism>
<evidence type="ECO:0000313" key="2">
    <source>
        <dbReference type="Proteomes" id="UP001194468"/>
    </source>
</evidence>
<sequence>MWLKISSILRYFSHMKPPCGYLSNMWLLCRHYFSTLLSSRTSRWTYFRLVSVAALLPKRSSYLTRLRSPLNDAIASGSAGKELADDFMRLASLIRNASILPVQISMNGCAIRTSKCRKLSPRSASYSVSPVSFFGRALEICGDLSSS</sequence>
<comment type="caution">
    <text evidence="1">The sequence shown here is derived from an EMBL/GenBank/DDBJ whole genome shotgun (WGS) entry which is preliminary data.</text>
</comment>
<evidence type="ECO:0000313" key="1">
    <source>
        <dbReference type="EMBL" id="KAF8436473.1"/>
    </source>
</evidence>
<reference evidence="1" key="2">
    <citation type="journal article" date="2020" name="Nat. Commun.">
        <title>Large-scale genome sequencing of mycorrhizal fungi provides insights into the early evolution of symbiotic traits.</title>
        <authorList>
            <person name="Miyauchi S."/>
            <person name="Kiss E."/>
            <person name="Kuo A."/>
            <person name="Drula E."/>
            <person name="Kohler A."/>
            <person name="Sanchez-Garcia M."/>
            <person name="Morin E."/>
            <person name="Andreopoulos B."/>
            <person name="Barry K.W."/>
            <person name="Bonito G."/>
            <person name="Buee M."/>
            <person name="Carver A."/>
            <person name="Chen C."/>
            <person name="Cichocki N."/>
            <person name="Clum A."/>
            <person name="Culley D."/>
            <person name="Crous P.W."/>
            <person name="Fauchery L."/>
            <person name="Girlanda M."/>
            <person name="Hayes R.D."/>
            <person name="Keri Z."/>
            <person name="LaButti K."/>
            <person name="Lipzen A."/>
            <person name="Lombard V."/>
            <person name="Magnuson J."/>
            <person name="Maillard F."/>
            <person name="Murat C."/>
            <person name="Nolan M."/>
            <person name="Ohm R.A."/>
            <person name="Pangilinan J."/>
            <person name="Pereira M.F."/>
            <person name="Perotto S."/>
            <person name="Peter M."/>
            <person name="Pfister S."/>
            <person name="Riley R."/>
            <person name="Sitrit Y."/>
            <person name="Stielow J.B."/>
            <person name="Szollosi G."/>
            <person name="Zifcakova L."/>
            <person name="Stursova M."/>
            <person name="Spatafora J.W."/>
            <person name="Tedersoo L."/>
            <person name="Vaario L.M."/>
            <person name="Yamada A."/>
            <person name="Yan M."/>
            <person name="Wang P."/>
            <person name="Xu J."/>
            <person name="Bruns T."/>
            <person name="Baldrian P."/>
            <person name="Vilgalys R."/>
            <person name="Dunand C."/>
            <person name="Henrissat B."/>
            <person name="Grigoriev I.V."/>
            <person name="Hibbett D."/>
            <person name="Nagy L.G."/>
            <person name="Martin F.M."/>
        </authorList>
    </citation>
    <scope>NUCLEOTIDE SEQUENCE</scope>
    <source>
        <strain evidence="1">BED1</strain>
    </source>
</reference>
<gene>
    <name evidence="1" type="ORF">L210DRAFT_3548090</name>
</gene>
<keyword evidence="2" id="KW-1185">Reference proteome</keyword>
<dbReference type="EMBL" id="WHUW01000021">
    <property type="protein sequence ID" value="KAF8436473.1"/>
    <property type="molecule type" value="Genomic_DNA"/>
</dbReference>
<reference evidence="1" key="1">
    <citation type="submission" date="2019-10" db="EMBL/GenBank/DDBJ databases">
        <authorList>
            <consortium name="DOE Joint Genome Institute"/>
            <person name="Kuo A."/>
            <person name="Miyauchi S."/>
            <person name="Kiss E."/>
            <person name="Drula E."/>
            <person name="Kohler A."/>
            <person name="Sanchez-Garcia M."/>
            <person name="Andreopoulos B."/>
            <person name="Barry K.W."/>
            <person name="Bonito G."/>
            <person name="Buee M."/>
            <person name="Carver A."/>
            <person name="Chen C."/>
            <person name="Cichocki N."/>
            <person name="Clum A."/>
            <person name="Culley D."/>
            <person name="Crous P.W."/>
            <person name="Fauchery L."/>
            <person name="Girlanda M."/>
            <person name="Hayes R."/>
            <person name="Keri Z."/>
            <person name="LaButti K."/>
            <person name="Lipzen A."/>
            <person name="Lombard V."/>
            <person name="Magnuson J."/>
            <person name="Maillard F."/>
            <person name="Morin E."/>
            <person name="Murat C."/>
            <person name="Nolan M."/>
            <person name="Ohm R."/>
            <person name="Pangilinan J."/>
            <person name="Pereira M."/>
            <person name="Perotto S."/>
            <person name="Peter M."/>
            <person name="Riley R."/>
            <person name="Sitrit Y."/>
            <person name="Stielow B."/>
            <person name="Szollosi G."/>
            <person name="Zifcakova L."/>
            <person name="Stursova M."/>
            <person name="Spatafora J.W."/>
            <person name="Tedersoo L."/>
            <person name="Vaario L.-M."/>
            <person name="Yamada A."/>
            <person name="Yan M."/>
            <person name="Wang P."/>
            <person name="Xu J."/>
            <person name="Bruns T."/>
            <person name="Baldrian P."/>
            <person name="Vilgalys R."/>
            <person name="Henrissat B."/>
            <person name="Grigoriev I.V."/>
            <person name="Hibbett D."/>
            <person name="Nagy L.G."/>
            <person name="Martin F.M."/>
        </authorList>
    </citation>
    <scope>NUCLEOTIDE SEQUENCE</scope>
    <source>
        <strain evidence="1">BED1</strain>
    </source>
</reference>
<dbReference type="AlphaFoldDB" id="A0AAD4GCJ4"/>